<proteinExistence type="predicted"/>
<dbReference type="EMBL" id="VSRR010002506">
    <property type="protein sequence ID" value="MPC31794.1"/>
    <property type="molecule type" value="Genomic_DNA"/>
</dbReference>
<name>A0A5B7EGX2_PORTR</name>
<evidence type="ECO:0000313" key="2">
    <source>
        <dbReference type="EMBL" id="MPC31794.1"/>
    </source>
</evidence>
<evidence type="ECO:0000256" key="1">
    <source>
        <dbReference type="SAM" id="MobiDB-lite"/>
    </source>
</evidence>
<sequence>MWWKSMDGCVVLKLDECVEQATRLSLPMLLDWTNSMNGSSCMEQEEKREKREKKGSVVL</sequence>
<protein>
    <submittedName>
        <fullName evidence="2">Uncharacterized protein</fullName>
    </submittedName>
</protein>
<dbReference type="Proteomes" id="UP000324222">
    <property type="component" value="Unassembled WGS sequence"/>
</dbReference>
<organism evidence="2 3">
    <name type="scientific">Portunus trituberculatus</name>
    <name type="common">Swimming crab</name>
    <name type="synonym">Neptunus trituberculatus</name>
    <dbReference type="NCBI Taxonomy" id="210409"/>
    <lineage>
        <taxon>Eukaryota</taxon>
        <taxon>Metazoa</taxon>
        <taxon>Ecdysozoa</taxon>
        <taxon>Arthropoda</taxon>
        <taxon>Crustacea</taxon>
        <taxon>Multicrustacea</taxon>
        <taxon>Malacostraca</taxon>
        <taxon>Eumalacostraca</taxon>
        <taxon>Eucarida</taxon>
        <taxon>Decapoda</taxon>
        <taxon>Pleocyemata</taxon>
        <taxon>Brachyura</taxon>
        <taxon>Eubrachyura</taxon>
        <taxon>Portunoidea</taxon>
        <taxon>Portunidae</taxon>
        <taxon>Portuninae</taxon>
        <taxon>Portunus</taxon>
    </lineage>
</organism>
<reference evidence="2 3" key="1">
    <citation type="submission" date="2019-05" db="EMBL/GenBank/DDBJ databases">
        <title>Another draft genome of Portunus trituberculatus and its Hox gene families provides insights of decapod evolution.</title>
        <authorList>
            <person name="Jeong J.-H."/>
            <person name="Song I."/>
            <person name="Kim S."/>
            <person name="Choi T."/>
            <person name="Kim D."/>
            <person name="Ryu S."/>
            <person name="Kim W."/>
        </authorList>
    </citation>
    <scope>NUCLEOTIDE SEQUENCE [LARGE SCALE GENOMIC DNA]</scope>
    <source>
        <tissue evidence="2">Muscle</tissue>
    </source>
</reference>
<evidence type="ECO:0000313" key="3">
    <source>
        <dbReference type="Proteomes" id="UP000324222"/>
    </source>
</evidence>
<feature type="compositionally biased region" description="Basic and acidic residues" evidence="1">
    <location>
        <begin position="44"/>
        <end position="59"/>
    </location>
</feature>
<feature type="region of interest" description="Disordered" evidence="1">
    <location>
        <begin position="37"/>
        <end position="59"/>
    </location>
</feature>
<keyword evidence="3" id="KW-1185">Reference proteome</keyword>
<comment type="caution">
    <text evidence="2">The sequence shown here is derived from an EMBL/GenBank/DDBJ whole genome shotgun (WGS) entry which is preliminary data.</text>
</comment>
<accession>A0A5B7EGX2</accession>
<gene>
    <name evidence="2" type="ORF">E2C01_025090</name>
</gene>
<dbReference type="AlphaFoldDB" id="A0A5B7EGX2"/>